<accession>A0A4Q8LFA2</accession>
<dbReference type="EMBL" id="SHMB01000006">
    <property type="protein sequence ID" value="TAA27375.1"/>
    <property type="molecule type" value="Genomic_DNA"/>
</dbReference>
<proteinExistence type="predicted"/>
<protein>
    <submittedName>
        <fullName evidence="1">Uncharacterized protein</fullName>
    </submittedName>
</protein>
<evidence type="ECO:0000313" key="1">
    <source>
        <dbReference type="EMBL" id="TAA27375.1"/>
    </source>
</evidence>
<dbReference type="RefSeq" id="WP_130520037.1">
    <property type="nucleotide sequence ID" value="NZ_SHMA01000001.1"/>
</dbReference>
<dbReference type="AlphaFoldDB" id="A0A4Q8LFA2"/>
<gene>
    <name evidence="1" type="ORF">EA661_14715</name>
</gene>
<sequence>MTIRRIKDPAGLLPDHIHIDFDGDSADAIADLLEQMTPVARVNALRRDHPELEADASKLAAQLDRTGGNANHVMLMRLAQLETQALYLRAAPAALEVQSRRAASAKGGKARKAPAWHADAVRHARALLATGRQTHELTGLCARKFKKKDDAVRRVLQGADLVPQRKNRVK</sequence>
<comment type="caution">
    <text evidence="1">The sequence shown here is derived from an EMBL/GenBank/DDBJ whole genome shotgun (WGS) entry which is preliminary data.</text>
</comment>
<organism evidence="1 2">
    <name type="scientific">Pseudoxanthomonas winnipegensis</name>
    <dbReference type="NCBI Taxonomy" id="2480810"/>
    <lineage>
        <taxon>Bacteria</taxon>
        <taxon>Pseudomonadati</taxon>
        <taxon>Pseudomonadota</taxon>
        <taxon>Gammaproteobacteria</taxon>
        <taxon>Lysobacterales</taxon>
        <taxon>Lysobacteraceae</taxon>
        <taxon>Pseudoxanthomonas</taxon>
    </lineage>
</organism>
<dbReference type="Proteomes" id="UP000291286">
    <property type="component" value="Unassembled WGS sequence"/>
</dbReference>
<name>A0A4Q8LFA2_9GAMM</name>
<reference evidence="1 2" key="1">
    <citation type="submission" date="2019-02" db="EMBL/GenBank/DDBJ databases">
        <title>WGS of Pseudoxanthomonas species novum from clinical isolates.</title>
        <authorList>
            <person name="Bernier A.-M."/>
            <person name="Bernard K."/>
            <person name="Vachon A."/>
        </authorList>
    </citation>
    <scope>NUCLEOTIDE SEQUENCE [LARGE SCALE GENOMIC DNA]</scope>
    <source>
        <strain evidence="1 2">NML171202</strain>
    </source>
</reference>
<evidence type="ECO:0000313" key="2">
    <source>
        <dbReference type="Proteomes" id="UP000291286"/>
    </source>
</evidence>